<evidence type="ECO:0000313" key="2">
    <source>
        <dbReference type="Proteomes" id="UP001152607"/>
    </source>
</evidence>
<dbReference type="Proteomes" id="UP001152607">
    <property type="component" value="Unassembled WGS sequence"/>
</dbReference>
<evidence type="ECO:0000313" key="1">
    <source>
        <dbReference type="EMBL" id="CAI6331179.1"/>
    </source>
</evidence>
<reference evidence="1" key="1">
    <citation type="submission" date="2023-01" db="EMBL/GenBank/DDBJ databases">
        <authorList>
            <person name="Van Ghelder C."/>
            <person name="Rancurel C."/>
        </authorList>
    </citation>
    <scope>NUCLEOTIDE SEQUENCE</scope>
    <source>
        <strain evidence="1">CNCM I-4278</strain>
    </source>
</reference>
<dbReference type="AlphaFoldDB" id="A0A9W4U9Q0"/>
<dbReference type="EMBL" id="CAOQHR010000002">
    <property type="protein sequence ID" value="CAI6331179.1"/>
    <property type="molecule type" value="Genomic_DNA"/>
</dbReference>
<keyword evidence="2" id="KW-1185">Reference proteome</keyword>
<organism evidence="1 2">
    <name type="scientific">Periconia digitata</name>
    <dbReference type="NCBI Taxonomy" id="1303443"/>
    <lineage>
        <taxon>Eukaryota</taxon>
        <taxon>Fungi</taxon>
        <taxon>Dikarya</taxon>
        <taxon>Ascomycota</taxon>
        <taxon>Pezizomycotina</taxon>
        <taxon>Dothideomycetes</taxon>
        <taxon>Pleosporomycetidae</taxon>
        <taxon>Pleosporales</taxon>
        <taxon>Massarineae</taxon>
        <taxon>Periconiaceae</taxon>
        <taxon>Periconia</taxon>
    </lineage>
</organism>
<accession>A0A9W4U9Q0</accession>
<comment type="caution">
    <text evidence="1">The sequence shown here is derived from an EMBL/GenBank/DDBJ whole genome shotgun (WGS) entry which is preliminary data.</text>
</comment>
<sequence>MLAVFRGNTLHTKPPWVERRSDGSRSLVVGDAIIAHSLHQVFLGNRSHVARRFLECSLRHVFRSSISRSVVIGLVSIGFEYIERFRPVWLPPSLFYCKRDNIRATSVVGVIVEIDGEILNVARIQNTDIIVA</sequence>
<name>A0A9W4U9Q0_9PLEO</name>
<proteinExistence type="predicted"/>
<protein>
    <submittedName>
        <fullName evidence="1">Uncharacterized protein</fullName>
    </submittedName>
</protein>
<gene>
    <name evidence="1" type="ORF">PDIGIT_LOCUS4423</name>
</gene>